<protein>
    <recommendedName>
        <fullName evidence="2">Cyclase family protein</fullName>
    </recommendedName>
</protein>
<dbReference type="InterPro" id="IPR007325">
    <property type="entry name" value="KFase/CYL"/>
</dbReference>
<evidence type="ECO:0008006" key="2">
    <source>
        <dbReference type="Google" id="ProtNLM"/>
    </source>
</evidence>
<evidence type="ECO:0000313" key="1">
    <source>
        <dbReference type="EMBL" id="SVC08093.1"/>
    </source>
</evidence>
<feature type="non-terminal residue" evidence="1">
    <location>
        <position position="1"/>
    </location>
</feature>
<organism evidence="1">
    <name type="scientific">marine metagenome</name>
    <dbReference type="NCBI Taxonomy" id="408172"/>
    <lineage>
        <taxon>unclassified sequences</taxon>
        <taxon>metagenomes</taxon>
        <taxon>ecological metagenomes</taxon>
    </lineage>
</organism>
<reference evidence="1" key="1">
    <citation type="submission" date="2018-05" db="EMBL/GenBank/DDBJ databases">
        <authorList>
            <person name="Lanie J.A."/>
            <person name="Ng W.-L."/>
            <person name="Kazmierczak K.M."/>
            <person name="Andrzejewski T.M."/>
            <person name="Davidsen T.M."/>
            <person name="Wayne K.J."/>
            <person name="Tettelin H."/>
            <person name="Glass J.I."/>
            <person name="Rusch D."/>
            <person name="Podicherti R."/>
            <person name="Tsui H.-C.T."/>
            <person name="Winkler M.E."/>
        </authorList>
    </citation>
    <scope>NUCLEOTIDE SEQUENCE</scope>
</reference>
<dbReference type="EMBL" id="UINC01072449">
    <property type="protein sequence ID" value="SVC08093.1"/>
    <property type="molecule type" value="Genomic_DNA"/>
</dbReference>
<dbReference type="SUPFAM" id="SSF102198">
    <property type="entry name" value="Putative cyclase"/>
    <property type="match status" value="1"/>
</dbReference>
<gene>
    <name evidence="1" type="ORF">METZ01_LOCUS260947</name>
</gene>
<feature type="non-terminal residue" evidence="1">
    <location>
        <position position="195"/>
    </location>
</feature>
<name>A0A382JAG2_9ZZZZ</name>
<dbReference type="Gene3D" id="3.50.30.50">
    <property type="entry name" value="Putative cyclase"/>
    <property type="match status" value="1"/>
</dbReference>
<dbReference type="AlphaFoldDB" id="A0A382JAG2"/>
<dbReference type="GO" id="GO:0004061">
    <property type="term" value="F:arylformamidase activity"/>
    <property type="evidence" value="ECO:0007669"/>
    <property type="project" value="InterPro"/>
</dbReference>
<dbReference type="GO" id="GO:0019441">
    <property type="term" value="P:L-tryptophan catabolic process to kynurenine"/>
    <property type="evidence" value="ECO:0007669"/>
    <property type="project" value="InterPro"/>
</dbReference>
<dbReference type="InterPro" id="IPR037175">
    <property type="entry name" value="KFase_sf"/>
</dbReference>
<sequence length="195" mass="21781">VDLSIPYNFNGKQPNLYDVEKGKLSPLKTGSDLWSVSDGASCNVPEISMNIHCSGTHTESVGHLLENSSDIGSMLKDGILPTALITVLPESFQSTDEDYHCIINEDESVITATSIKLQFDKWKILYPQTLIIRTLPNNEEKQFLQFNESPPPFFTNSALKLIYELGINHLIVDIPSVDRMSDDGILGNHRIFWGD</sequence>
<proteinExistence type="predicted"/>
<accession>A0A382JAG2</accession>
<dbReference type="Pfam" id="PF04199">
    <property type="entry name" value="Cyclase"/>
    <property type="match status" value="1"/>
</dbReference>